<reference evidence="17" key="1">
    <citation type="submission" date="2016-02" db="EMBL/GenBank/DDBJ databases">
        <title>Draft Genome Sequence of Sporotomaculum syntrophicum Strain FB, a Syntrophic Benzoate Degrader.</title>
        <authorList>
            <person name="Nobu M.K."/>
            <person name="Narihiro T."/>
            <person name="Qiu Y.-L."/>
            <person name="Ohashi A."/>
            <person name="Liu W.-T."/>
            <person name="Yuji S."/>
        </authorList>
    </citation>
    <scope>NUCLEOTIDE SEQUENCE</scope>
    <source>
        <strain evidence="17">FB</strain>
    </source>
</reference>
<feature type="active site" description="Proton acceptor" evidence="12">
    <location>
        <position position="290"/>
    </location>
</feature>
<dbReference type="InterPro" id="IPR015939">
    <property type="entry name" value="Fum_Rdtase/Succ_DH_flav-like_C"/>
</dbReference>
<proteinExistence type="inferred from homology"/>
<accession>A0A9D2WRJ7</accession>
<gene>
    <name evidence="17" type="primary">nadB</name>
    <name evidence="17" type="ORF">SPSYN_00517</name>
</gene>
<dbReference type="PIRSF" id="PIRSF000171">
    <property type="entry name" value="SDHA_APRA_LASPO"/>
    <property type="match status" value="1"/>
</dbReference>
<dbReference type="SUPFAM" id="SSF56425">
    <property type="entry name" value="Succinate dehydrogenase/fumarate reductase flavoprotein, catalytic domain"/>
    <property type="match status" value="1"/>
</dbReference>
<dbReference type="Gene3D" id="1.20.58.100">
    <property type="entry name" value="Fumarate reductase/succinate dehydrogenase flavoprotein-like, C-terminal domain"/>
    <property type="match status" value="1"/>
</dbReference>
<comment type="pathway">
    <text evidence="2 13">Cofactor biosynthesis; NAD(+) biosynthesis; iminoaspartate from L-aspartate (oxidase route): step 1/1.</text>
</comment>
<evidence type="ECO:0000313" key="18">
    <source>
        <dbReference type="Proteomes" id="UP000798488"/>
    </source>
</evidence>
<dbReference type="RefSeq" id="WP_161820959.1">
    <property type="nucleotide sequence ID" value="NZ_LSRS01000002.1"/>
</dbReference>
<evidence type="ECO:0000256" key="3">
    <source>
        <dbReference type="ARBA" id="ARBA00008562"/>
    </source>
</evidence>
<dbReference type="InterPro" id="IPR027477">
    <property type="entry name" value="Succ_DH/fumarate_Rdtase_cat_sf"/>
</dbReference>
<organism evidence="17 18">
    <name type="scientific">Sporotomaculum syntrophicum</name>
    <dbReference type="NCBI Taxonomy" id="182264"/>
    <lineage>
        <taxon>Bacteria</taxon>
        <taxon>Bacillati</taxon>
        <taxon>Bacillota</taxon>
        <taxon>Clostridia</taxon>
        <taxon>Eubacteriales</taxon>
        <taxon>Desulfallaceae</taxon>
        <taxon>Sporotomaculum</taxon>
    </lineage>
</organism>
<feature type="domain" description="Fumarate reductase/succinate dehydrogenase flavoprotein-like C-terminal" evidence="16">
    <location>
        <begin position="437"/>
        <end position="524"/>
    </location>
</feature>
<comment type="cofactor">
    <cofactor evidence="1 13">
        <name>FAD</name>
        <dbReference type="ChEBI" id="CHEBI:57692"/>
    </cofactor>
</comment>
<dbReference type="Gene3D" id="3.90.700.10">
    <property type="entry name" value="Succinate dehydrogenase/fumarate reductase flavoprotein, catalytic domain"/>
    <property type="match status" value="1"/>
</dbReference>
<comment type="caution">
    <text evidence="17">The sequence shown here is derived from an EMBL/GenBank/DDBJ whole genome shotgun (WGS) entry which is preliminary data.</text>
</comment>
<dbReference type="SUPFAM" id="SSF51905">
    <property type="entry name" value="FAD/NAD(P)-binding domain"/>
    <property type="match status" value="1"/>
</dbReference>
<dbReference type="OrthoDB" id="9806724at2"/>
<evidence type="ECO:0000256" key="14">
    <source>
        <dbReference type="SAM" id="Phobius"/>
    </source>
</evidence>
<comment type="similarity">
    <text evidence="3 13">Belongs to the FAD-dependent oxidoreductase 2 family. NadB subfamily.</text>
</comment>
<dbReference type="InterPro" id="IPR003953">
    <property type="entry name" value="FAD-dep_OxRdtase_2_FAD-bd"/>
</dbReference>
<dbReference type="InterPro" id="IPR036188">
    <property type="entry name" value="FAD/NAD-bd_sf"/>
</dbReference>
<dbReference type="PRINTS" id="PR00368">
    <property type="entry name" value="FADPNR"/>
</dbReference>
<dbReference type="EC" id="1.4.3.16" evidence="4 11"/>
<dbReference type="FunFam" id="3.90.700.10:FF:000002">
    <property type="entry name" value="L-aspartate oxidase"/>
    <property type="match status" value="1"/>
</dbReference>
<keyword evidence="14" id="KW-0472">Membrane</keyword>
<dbReference type="NCBIfam" id="TIGR00551">
    <property type="entry name" value="nadB"/>
    <property type="match status" value="1"/>
</dbReference>
<evidence type="ECO:0000259" key="15">
    <source>
        <dbReference type="Pfam" id="PF00890"/>
    </source>
</evidence>
<feature type="domain" description="FAD-dependent oxidoreductase 2 FAD-binding" evidence="15">
    <location>
        <begin position="20"/>
        <end position="391"/>
    </location>
</feature>
<keyword evidence="9 13" id="KW-0560">Oxidoreductase</keyword>
<keyword evidence="6 13" id="KW-0285">Flavoprotein</keyword>
<evidence type="ECO:0000256" key="13">
    <source>
        <dbReference type="RuleBase" id="RU362049"/>
    </source>
</evidence>
<dbReference type="GO" id="GO:0034628">
    <property type="term" value="P:'de novo' NAD+ biosynthetic process from L-aspartate"/>
    <property type="evidence" value="ECO:0007669"/>
    <property type="project" value="TreeGrafter"/>
</dbReference>
<dbReference type="PANTHER" id="PTHR42716">
    <property type="entry name" value="L-ASPARTATE OXIDASE"/>
    <property type="match status" value="1"/>
</dbReference>
<feature type="transmembrane region" description="Helical" evidence="14">
    <location>
        <begin position="21"/>
        <end position="42"/>
    </location>
</feature>
<dbReference type="GO" id="GO:0033765">
    <property type="term" value="F:steroid dehydrogenase activity, acting on the CH-CH group of donors"/>
    <property type="evidence" value="ECO:0007669"/>
    <property type="project" value="UniProtKB-ARBA"/>
</dbReference>
<evidence type="ECO:0000256" key="7">
    <source>
        <dbReference type="ARBA" id="ARBA00022642"/>
    </source>
</evidence>
<keyword evidence="7 13" id="KW-0662">Pyridine nucleotide biosynthesis</keyword>
<evidence type="ECO:0000256" key="4">
    <source>
        <dbReference type="ARBA" id="ARBA00012173"/>
    </source>
</evidence>
<dbReference type="Gene3D" id="3.50.50.60">
    <property type="entry name" value="FAD/NAD(P)-binding domain"/>
    <property type="match status" value="1"/>
</dbReference>
<dbReference type="PANTHER" id="PTHR42716:SF2">
    <property type="entry name" value="L-ASPARTATE OXIDASE, CHLOROPLASTIC"/>
    <property type="match status" value="1"/>
</dbReference>
<dbReference type="GO" id="GO:0005737">
    <property type="term" value="C:cytoplasm"/>
    <property type="evidence" value="ECO:0007669"/>
    <property type="project" value="UniProtKB-SubCell"/>
</dbReference>
<dbReference type="PRINTS" id="PR00411">
    <property type="entry name" value="PNDRDTASEI"/>
</dbReference>
<sequence length="526" mass="58225">MANHYIMNFNTRELPIYNTDYVILGSGIAGFFTALLASRLGAGVTVLTKQSILDSNTDKAQGGIAAAMDSDDSPELHYQDTLRAGAGLCDQGAVRILVNEGPRRVLQLMDMGARFDVEGERLALTREGAHSCRRILHASGDATGAEIQRVLNEKALAEQNIQVHERHMAVDLLVKDNVCYGVLAYDCETNCLKVFRSRAVVLATGGLGQLYEHSTNPEVATGDGIAMAYRAGAEVMDMEFHQFHPTVLNLPGAPPFLISEAVRGEGAYLRNDRGERFMPAYHELAELAPRDIVVRAILQEIHKGSNGIFLDLGHLDTDMVLHRFPNINRTCLSYGLDITRDMLPVAPAAHYMMGGVKTNYCGETSVERLYACGEVGCQGVHGANRLASNSLLDGLVFGGRIVERTAGLWRENMSPWPDFAAELPDLAEPVDYQLLQQELRALMSRYVGPLRNREGLEKVLSFIDEYSRLEDTAAKDLPAVEMNNRLLVCRLVAESALMRTESRGGHFRQDYPEPRNSWKKHIILRK</sequence>
<evidence type="ECO:0000313" key="17">
    <source>
        <dbReference type="EMBL" id="KAF1085788.1"/>
    </source>
</evidence>
<evidence type="ECO:0000256" key="8">
    <source>
        <dbReference type="ARBA" id="ARBA00022827"/>
    </source>
</evidence>
<evidence type="ECO:0000256" key="11">
    <source>
        <dbReference type="NCBIfam" id="TIGR00551"/>
    </source>
</evidence>
<dbReference type="SUPFAM" id="SSF46977">
    <property type="entry name" value="Succinate dehydrogenase/fumarate reductase flavoprotein C-terminal domain"/>
    <property type="match status" value="1"/>
</dbReference>
<evidence type="ECO:0000256" key="2">
    <source>
        <dbReference type="ARBA" id="ARBA00004950"/>
    </source>
</evidence>
<keyword evidence="14" id="KW-0812">Transmembrane</keyword>
<dbReference type="InterPro" id="IPR005288">
    <property type="entry name" value="NadB"/>
</dbReference>
<evidence type="ECO:0000256" key="9">
    <source>
        <dbReference type="ARBA" id="ARBA00023002"/>
    </source>
</evidence>
<dbReference type="AlphaFoldDB" id="A0A9D2WRJ7"/>
<evidence type="ECO:0000256" key="6">
    <source>
        <dbReference type="ARBA" id="ARBA00022630"/>
    </source>
</evidence>
<evidence type="ECO:0000259" key="16">
    <source>
        <dbReference type="Pfam" id="PF02910"/>
    </source>
</evidence>
<evidence type="ECO:0000256" key="10">
    <source>
        <dbReference type="ARBA" id="ARBA00048305"/>
    </source>
</evidence>
<dbReference type="Pfam" id="PF02910">
    <property type="entry name" value="Succ_DH_flav_C"/>
    <property type="match status" value="1"/>
</dbReference>
<keyword evidence="18" id="KW-1185">Reference proteome</keyword>
<protein>
    <recommendedName>
        <fullName evidence="5 11">L-aspartate oxidase</fullName>
        <ecNumber evidence="4 11">1.4.3.16</ecNumber>
    </recommendedName>
</protein>
<keyword evidence="8 13" id="KW-0274">FAD</keyword>
<dbReference type="Pfam" id="PF00890">
    <property type="entry name" value="FAD_binding_2"/>
    <property type="match status" value="1"/>
</dbReference>
<comment type="subcellular location">
    <subcellularLocation>
        <location evidence="13">Cytoplasm</location>
    </subcellularLocation>
</comment>
<dbReference type="Proteomes" id="UP000798488">
    <property type="component" value="Unassembled WGS sequence"/>
</dbReference>
<name>A0A9D2WRJ7_9FIRM</name>
<evidence type="ECO:0000256" key="5">
    <source>
        <dbReference type="ARBA" id="ARBA00021901"/>
    </source>
</evidence>
<keyword evidence="14" id="KW-1133">Transmembrane helix</keyword>
<dbReference type="InterPro" id="IPR037099">
    <property type="entry name" value="Fum_R/Succ_DH_flav-like_C_sf"/>
</dbReference>
<dbReference type="GO" id="GO:0008734">
    <property type="term" value="F:L-aspartate oxidase activity"/>
    <property type="evidence" value="ECO:0007669"/>
    <property type="project" value="UniProtKB-UniRule"/>
</dbReference>
<comment type="catalytic activity">
    <reaction evidence="10">
        <text>L-aspartate + O2 = iminosuccinate + H2O2</text>
        <dbReference type="Rhea" id="RHEA:25876"/>
        <dbReference type="ChEBI" id="CHEBI:15379"/>
        <dbReference type="ChEBI" id="CHEBI:16240"/>
        <dbReference type="ChEBI" id="CHEBI:29991"/>
        <dbReference type="ChEBI" id="CHEBI:77875"/>
        <dbReference type="EC" id="1.4.3.16"/>
    </reaction>
    <physiologicalReaction direction="left-to-right" evidence="10">
        <dbReference type="Rhea" id="RHEA:25877"/>
    </physiologicalReaction>
</comment>
<comment type="function">
    <text evidence="13">Catalyzes the oxidation of L-aspartate to iminoaspartate.</text>
</comment>
<evidence type="ECO:0000256" key="12">
    <source>
        <dbReference type="PIRSR" id="PIRSR000171-1"/>
    </source>
</evidence>
<evidence type="ECO:0000256" key="1">
    <source>
        <dbReference type="ARBA" id="ARBA00001974"/>
    </source>
</evidence>
<dbReference type="EMBL" id="LSRS01000002">
    <property type="protein sequence ID" value="KAF1085788.1"/>
    <property type="molecule type" value="Genomic_DNA"/>
</dbReference>